<evidence type="ECO:0000256" key="1">
    <source>
        <dbReference type="ARBA" id="ARBA00010618"/>
    </source>
</evidence>
<protein>
    <submittedName>
        <fullName evidence="3">Uncharacterized protein</fullName>
    </submittedName>
</protein>
<dbReference type="Proteomes" id="UP000887572">
    <property type="component" value="Unplaced"/>
</dbReference>
<dbReference type="InterPro" id="IPR014722">
    <property type="entry name" value="Rib_uL2_dom2"/>
</dbReference>
<organism evidence="2 3">
    <name type="scientific">Globodera rostochiensis</name>
    <name type="common">Golden nematode worm</name>
    <name type="synonym">Heterodera rostochiensis</name>
    <dbReference type="NCBI Taxonomy" id="31243"/>
    <lineage>
        <taxon>Eukaryota</taxon>
        <taxon>Metazoa</taxon>
        <taxon>Ecdysozoa</taxon>
        <taxon>Nematoda</taxon>
        <taxon>Chromadorea</taxon>
        <taxon>Rhabditida</taxon>
        <taxon>Tylenchina</taxon>
        <taxon>Tylenchomorpha</taxon>
        <taxon>Tylenchoidea</taxon>
        <taxon>Heteroderidae</taxon>
        <taxon>Heteroderinae</taxon>
        <taxon>Globodera</taxon>
    </lineage>
</organism>
<dbReference type="GO" id="GO:0003735">
    <property type="term" value="F:structural constituent of ribosome"/>
    <property type="evidence" value="ECO:0007669"/>
    <property type="project" value="InterPro"/>
</dbReference>
<proteinExistence type="inferred from homology"/>
<name>A0A914IBY2_GLORO</name>
<accession>A0A914IBY2</accession>
<dbReference type="AlphaFoldDB" id="A0A914IBY2"/>
<keyword evidence="2" id="KW-1185">Reference proteome</keyword>
<dbReference type="GO" id="GO:0006412">
    <property type="term" value="P:translation"/>
    <property type="evidence" value="ECO:0007669"/>
    <property type="project" value="InterPro"/>
</dbReference>
<dbReference type="InterPro" id="IPR003256">
    <property type="entry name" value="Ribosomal_uL24"/>
</dbReference>
<dbReference type="Gene3D" id="2.30.30.30">
    <property type="match status" value="1"/>
</dbReference>
<reference evidence="3" key="1">
    <citation type="submission" date="2022-11" db="UniProtKB">
        <authorList>
            <consortium name="WormBaseParasite"/>
        </authorList>
    </citation>
    <scope>IDENTIFICATION</scope>
</reference>
<dbReference type="GO" id="GO:0005840">
    <property type="term" value="C:ribosome"/>
    <property type="evidence" value="ECO:0007669"/>
    <property type="project" value="InterPro"/>
</dbReference>
<evidence type="ECO:0000313" key="2">
    <source>
        <dbReference type="Proteomes" id="UP000887572"/>
    </source>
</evidence>
<dbReference type="PANTHER" id="PTHR12903">
    <property type="entry name" value="MITOCHONDRIAL RIBOSOMAL PROTEIN L24"/>
    <property type="match status" value="1"/>
</dbReference>
<comment type="similarity">
    <text evidence="1">Belongs to the universal ribosomal protein uL24 family.</text>
</comment>
<evidence type="ECO:0000313" key="3">
    <source>
        <dbReference type="WBParaSite" id="Gr19_v10_g9423.t2"/>
    </source>
</evidence>
<dbReference type="WBParaSite" id="Gr19_v10_g9423.t2">
    <property type="protein sequence ID" value="Gr19_v10_g9423.t2"/>
    <property type="gene ID" value="Gr19_v10_g9423"/>
</dbReference>
<sequence length="233" mass="27182">MKTVDFQPVVDKADNTLLFRQSLSIFFYSFAAAAVDHPTPAQHLGIFFLLLSSSMTARTRRLDGYVFEKEGRQEKNDVSHVIKEANAVFVEGLHTKLVDKYNKERMKKMDIDLGFFDQWEEQPLFVHKGEVQLVDPNDGDPCTAKWVLNDSKTQYERVSNRTGFIIPLPNRAFTSYEYISPATYLEVLEKDTPADVVLKRTYMPKLCTFEQEIEEEMKLEKRSEEERPPTYWY</sequence>